<protein>
    <submittedName>
        <fullName evidence="1">Uncharacterized protein</fullName>
    </submittedName>
</protein>
<sequence length="272" mass="31050">MAHLVLNPPLKADYASLLDDLRSFEKFLSEYARPHAARIQFGIHVLMFSGSLSGEFTDYKILLNFWDTVLDPDEDLWFFEEEDEAELKHRFSDYAPELLRLVRNIEFRHHVADTLPIDFQVLNRRSDMDSGDMQRAGRLAHLDTPTRLRFITWLFVVVGHCMNSPSQFKVSTAIRSWQQCIDVPGRASSLEKNISCCSSCSEVVLELWLQTVLQETSRVFSFAHNVDSKGVAFAPFADGCARLAKYSVGTLLHDEDRNINVKTKRDISVSSS</sequence>
<evidence type="ECO:0000313" key="1">
    <source>
        <dbReference type="EMBL" id="KAK7026367.1"/>
    </source>
</evidence>
<keyword evidence="2" id="KW-1185">Reference proteome</keyword>
<name>A0AAW0BJ53_9AGAR</name>
<evidence type="ECO:0000313" key="2">
    <source>
        <dbReference type="Proteomes" id="UP001362999"/>
    </source>
</evidence>
<reference evidence="1 2" key="1">
    <citation type="journal article" date="2024" name="J Genomics">
        <title>Draft genome sequencing and assembly of Favolaschia claudopus CIRM-BRFM 2984 isolated from oak limbs.</title>
        <authorList>
            <person name="Navarro D."/>
            <person name="Drula E."/>
            <person name="Chaduli D."/>
            <person name="Cazenave R."/>
            <person name="Ahrendt S."/>
            <person name="Wang J."/>
            <person name="Lipzen A."/>
            <person name="Daum C."/>
            <person name="Barry K."/>
            <person name="Grigoriev I.V."/>
            <person name="Favel A."/>
            <person name="Rosso M.N."/>
            <person name="Martin F."/>
        </authorList>
    </citation>
    <scope>NUCLEOTIDE SEQUENCE [LARGE SCALE GENOMIC DNA]</scope>
    <source>
        <strain evidence="1 2">CIRM-BRFM 2984</strain>
    </source>
</reference>
<proteinExistence type="predicted"/>
<comment type="caution">
    <text evidence="1">The sequence shown here is derived from an EMBL/GenBank/DDBJ whole genome shotgun (WGS) entry which is preliminary data.</text>
</comment>
<organism evidence="1 2">
    <name type="scientific">Favolaschia claudopus</name>
    <dbReference type="NCBI Taxonomy" id="2862362"/>
    <lineage>
        <taxon>Eukaryota</taxon>
        <taxon>Fungi</taxon>
        <taxon>Dikarya</taxon>
        <taxon>Basidiomycota</taxon>
        <taxon>Agaricomycotina</taxon>
        <taxon>Agaricomycetes</taxon>
        <taxon>Agaricomycetidae</taxon>
        <taxon>Agaricales</taxon>
        <taxon>Marasmiineae</taxon>
        <taxon>Mycenaceae</taxon>
        <taxon>Favolaschia</taxon>
    </lineage>
</organism>
<accession>A0AAW0BJ53</accession>
<dbReference type="Proteomes" id="UP001362999">
    <property type="component" value="Unassembled WGS sequence"/>
</dbReference>
<dbReference type="AlphaFoldDB" id="A0AAW0BJ53"/>
<gene>
    <name evidence="1" type="ORF">R3P38DRAFT_3193025</name>
</gene>
<dbReference type="EMBL" id="JAWWNJ010000032">
    <property type="protein sequence ID" value="KAK7026367.1"/>
    <property type="molecule type" value="Genomic_DNA"/>
</dbReference>